<dbReference type="InterPro" id="IPR026337">
    <property type="entry name" value="AKG_HExxH"/>
</dbReference>
<feature type="compositionally biased region" description="Basic and acidic residues" evidence="1">
    <location>
        <begin position="1"/>
        <end position="24"/>
    </location>
</feature>
<evidence type="ECO:0000313" key="3">
    <source>
        <dbReference type="Proteomes" id="UP000266889"/>
    </source>
</evidence>
<dbReference type="Proteomes" id="UP000266889">
    <property type="component" value="Unassembled WGS sequence"/>
</dbReference>
<feature type="compositionally biased region" description="Basic and acidic residues" evidence="1">
    <location>
        <begin position="408"/>
        <end position="420"/>
    </location>
</feature>
<feature type="region of interest" description="Disordered" evidence="1">
    <location>
        <begin position="407"/>
        <end position="427"/>
    </location>
</feature>
<proteinExistence type="predicted"/>
<name>A0A3N9X988_9ACTN</name>
<evidence type="ECO:0000256" key="1">
    <source>
        <dbReference type="SAM" id="MobiDB-lite"/>
    </source>
</evidence>
<evidence type="ECO:0008006" key="4">
    <source>
        <dbReference type="Google" id="ProtNLM"/>
    </source>
</evidence>
<gene>
    <name evidence="2" type="ORF">DLJ58_14570</name>
</gene>
<sequence length="427" mass="45962">MDRGTGRDTEESPADDASRLEQLPRPRRRLQLTRSEFTRLADGRAGPAAIRALRRAQRNRTMLVLKSLADTDDALAASAHLLGQAHRLDPAAADVLLDHPWLAVWAIDRVRHGATGRPDYLPFAALAAAALSGRSDAAVPVTPRAGLVPVPGLGVLRRRGGSTTVTPADLTGRRWTPTRWWRFTDQSVTLDLRVDDLDPYRDCFGLPVAARLSAPEAAELERSVAHAWHLLVGYAPTHAAEVAAGISTFVPLADGTERGHSVTHADAFGALAADANLDPVDLAVTMVHELQHSKLNAVLGLVQLHEPTDPAHYFAPWRPDPRPIGGLLHGTYAFTAVAEVWAALRAHPDLAAQATARFAVVRAQLERALVELRRAGSLTSAGRLWADRLAERIGQLATVPVPASADAAGRREVAEAERARRPTITTG</sequence>
<evidence type="ECO:0000313" key="2">
    <source>
        <dbReference type="EMBL" id="RQX09601.1"/>
    </source>
</evidence>
<dbReference type="EMBL" id="QGSY01000170">
    <property type="protein sequence ID" value="RQX09601.1"/>
    <property type="molecule type" value="Genomic_DNA"/>
</dbReference>
<comment type="caution">
    <text evidence="2">The sequence shown here is derived from an EMBL/GenBank/DDBJ whole genome shotgun (WGS) entry which is preliminary data.</text>
</comment>
<feature type="region of interest" description="Disordered" evidence="1">
    <location>
        <begin position="1"/>
        <end position="27"/>
    </location>
</feature>
<organism evidence="2 3">
    <name type="scientific">Micromonospora arida</name>
    <dbReference type="NCBI Taxonomy" id="2203715"/>
    <lineage>
        <taxon>Bacteria</taxon>
        <taxon>Bacillati</taxon>
        <taxon>Actinomycetota</taxon>
        <taxon>Actinomycetes</taxon>
        <taxon>Micromonosporales</taxon>
        <taxon>Micromonosporaceae</taxon>
        <taxon>Micromonospora</taxon>
    </lineage>
</organism>
<dbReference type="OrthoDB" id="796761at2"/>
<accession>A0A3N9X988</accession>
<dbReference type="NCBIfam" id="TIGR04267">
    <property type="entry name" value="mod_HExxH"/>
    <property type="match status" value="1"/>
</dbReference>
<dbReference type="AlphaFoldDB" id="A0A3N9X988"/>
<protein>
    <recommendedName>
        <fullName evidence="4">HEXXH motif domain-containing protein</fullName>
    </recommendedName>
</protein>
<keyword evidence="3" id="KW-1185">Reference proteome</keyword>
<reference evidence="2 3" key="1">
    <citation type="submission" date="2018-05" db="EMBL/GenBank/DDBJ databases">
        <title>Micromonospora from Atacama Desert.</title>
        <authorList>
            <person name="Carro L."/>
            <person name="Goodfellow M."/>
            <person name="Klenk H.-P."/>
        </authorList>
    </citation>
    <scope>NUCLEOTIDE SEQUENCE [LARGE SCALE GENOMIC DNA]</scope>
    <source>
        <strain evidence="2 3">LB32</strain>
    </source>
</reference>